<dbReference type="PROSITE" id="PS00170">
    <property type="entry name" value="CSA_PPIASE_1"/>
    <property type="match status" value="1"/>
</dbReference>
<evidence type="ECO:0000313" key="7">
    <source>
        <dbReference type="Proteomes" id="UP000001460"/>
    </source>
</evidence>
<dbReference type="InterPro" id="IPR020892">
    <property type="entry name" value="Cyclophilin-type_PPIase_CS"/>
</dbReference>
<dbReference type="GO" id="GO:0016018">
    <property type="term" value="F:cyclosporin A binding"/>
    <property type="evidence" value="ECO:0007669"/>
    <property type="project" value="TreeGrafter"/>
</dbReference>
<keyword evidence="3 4" id="KW-0413">Isomerase</keyword>
<protein>
    <recommendedName>
        <fullName evidence="4">Peptidyl-prolyl cis-trans isomerase</fullName>
        <shortName evidence="4">PPIase</shortName>
        <ecNumber evidence="4">5.2.1.8</ecNumber>
    </recommendedName>
</protein>
<organism evidence="6 7">
    <name type="scientific">Cryptosporidium muris (strain RN66)</name>
    <dbReference type="NCBI Taxonomy" id="441375"/>
    <lineage>
        <taxon>Eukaryota</taxon>
        <taxon>Sar</taxon>
        <taxon>Alveolata</taxon>
        <taxon>Apicomplexa</taxon>
        <taxon>Conoidasida</taxon>
        <taxon>Coccidia</taxon>
        <taxon>Eucoccidiorida</taxon>
        <taxon>Eimeriorina</taxon>
        <taxon>Cryptosporidiidae</taxon>
        <taxon>Cryptosporidium</taxon>
    </lineage>
</organism>
<dbReference type="GeneID" id="6995111"/>
<keyword evidence="2 4" id="KW-0697">Rotamase</keyword>
<comment type="similarity">
    <text evidence="4">Belongs to the cyclophilin-type PPIase family.</text>
</comment>
<dbReference type="VEuPathDB" id="CryptoDB:CMU_025490"/>
<evidence type="ECO:0000256" key="3">
    <source>
        <dbReference type="ARBA" id="ARBA00023235"/>
    </source>
</evidence>
<dbReference type="FunFam" id="2.40.100.10:FF:000025">
    <property type="entry name" value="Peptidyl-prolyl cis-trans isomerase CYP19-2"/>
    <property type="match status" value="1"/>
</dbReference>
<proteinExistence type="inferred from homology"/>
<dbReference type="Proteomes" id="UP000001460">
    <property type="component" value="Unassembled WGS sequence"/>
</dbReference>
<sequence length="188" mass="21266">MILNPDYRPLRNPENPVVFLDICLSEPKNHIGRLVIELFNDLAPKTSENFRQFCTGEYKHNMKSIGYKDCMFHRVIKDFVIQGGDFINNDGTGSISIYGTYFADENFILKHEKAGLISMANNGKPNTNGCQFFITCSSCEWLDNKHVVFGQLLGNESFATLKKIENATVIPPLNKPKIPIVIYQCGQL</sequence>
<comment type="catalytic activity">
    <reaction evidence="1 4">
        <text>[protein]-peptidylproline (omega=180) = [protein]-peptidylproline (omega=0)</text>
        <dbReference type="Rhea" id="RHEA:16237"/>
        <dbReference type="Rhea" id="RHEA-COMP:10747"/>
        <dbReference type="Rhea" id="RHEA-COMP:10748"/>
        <dbReference type="ChEBI" id="CHEBI:83833"/>
        <dbReference type="ChEBI" id="CHEBI:83834"/>
        <dbReference type="EC" id="5.2.1.8"/>
    </reaction>
</comment>
<dbReference type="Gene3D" id="2.40.100.10">
    <property type="entry name" value="Cyclophilin-like"/>
    <property type="match status" value="1"/>
</dbReference>
<dbReference type="GO" id="GO:0003755">
    <property type="term" value="F:peptidyl-prolyl cis-trans isomerase activity"/>
    <property type="evidence" value="ECO:0007669"/>
    <property type="project" value="UniProtKB-UniRule"/>
</dbReference>
<dbReference type="EMBL" id="DS989727">
    <property type="protein sequence ID" value="EEA05543.1"/>
    <property type="molecule type" value="Genomic_DNA"/>
</dbReference>
<dbReference type="GO" id="GO:0006457">
    <property type="term" value="P:protein folding"/>
    <property type="evidence" value="ECO:0007669"/>
    <property type="project" value="InterPro"/>
</dbReference>
<evidence type="ECO:0000259" key="5">
    <source>
        <dbReference type="PROSITE" id="PS50072"/>
    </source>
</evidence>
<dbReference type="InterPro" id="IPR002130">
    <property type="entry name" value="Cyclophilin-type_PPIase_dom"/>
</dbReference>
<name>B6AAZ1_CRYMR</name>
<dbReference type="AlphaFoldDB" id="B6AAZ1"/>
<keyword evidence="7" id="KW-1185">Reference proteome</keyword>
<dbReference type="Pfam" id="PF00160">
    <property type="entry name" value="Pro_isomerase"/>
    <property type="match status" value="1"/>
</dbReference>
<dbReference type="PROSITE" id="PS50072">
    <property type="entry name" value="CSA_PPIASE_2"/>
    <property type="match status" value="1"/>
</dbReference>
<dbReference type="STRING" id="441375.B6AAZ1"/>
<dbReference type="PRINTS" id="PR00153">
    <property type="entry name" value="CSAPPISMRASE"/>
</dbReference>
<feature type="domain" description="PPIase cyclophilin-type" evidence="5">
    <location>
        <begin position="31"/>
        <end position="187"/>
    </location>
</feature>
<evidence type="ECO:0000313" key="6">
    <source>
        <dbReference type="EMBL" id="EEA05543.1"/>
    </source>
</evidence>
<comment type="function">
    <text evidence="4">PPIases accelerate the folding of proteins. It catalyzes the cis-trans isomerization of proline imidic peptide bonds in oligopeptides.</text>
</comment>
<evidence type="ECO:0000256" key="4">
    <source>
        <dbReference type="RuleBase" id="RU363019"/>
    </source>
</evidence>
<evidence type="ECO:0000256" key="1">
    <source>
        <dbReference type="ARBA" id="ARBA00000971"/>
    </source>
</evidence>
<dbReference type="InterPro" id="IPR024936">
    <property type="entry name" value="Cyclophilin-type_PPIase"/>
</dbReference>
<accession>B6AAZ1</accession>
<dbReference type="OrthoDB" id="193499at2759"/>
<reference evidence="6" key="1">
    <citation type="submission" date="2008-06" db="EMBL/GenBank/DDBJ databases">
        <authorList>
            <person name="Lorenzi H."/>
            <person name="Inman J."/>
            <person name="Miller J."/>
            <person name="Schobel S."/>
            <person name="Amedeo P."/>
            <person name="Caler E.V."/>
            <person name="da Silva J."/>
        </authorList>
    </citation>
    <scope>NUCLEOTIDE SEQUENCE [LARGE SCALE GENOMIC DNA]</scope>
    <source>
        <strain evidence="6">RN66</strain>
    </source>
</reference>
<dbReference type="EC" id="5.2.1.8" evidence="4"/>
<dbReference type="InterPro" id="IPR029000">
    <property type="entry name" value="Cyclophilin-like_dom_sf"/>
</dbReference>
<dbReference type="OMA" id="XANSGPS"/>
<dbReference type="PANTHER" id="PTHR11071:SF561">
    <property type="entry name" value="PEPTIDYL-PROLYL CIS-TRANS ISOMERASE D-RELATED"/>
    <property type="match status" value="1"/>
</dbReference>
<gene>
    <name evidence="6" type="ORF">CMU_025490</name>
</gene>
<dbReference type="GO" id="GO:0005737">
    <property type="term" value="C:cytoplasm"/>
    <property type="evidence" value="ECO:0007669"/>
    <property type="project" value="TreeGrafter"/>
</dbReference>
<evidence type="ECO:0000256" key="2">
    <source>
        <dbReference type="ARBA" id="ARBA00023110"/>
    </source>
</evidence>
<dbReference type="RefSeq" id="XP_002139892.1">
    <property type="nucleotide sequence ID" value="XM_002139856.1"/>
</dbReference>
<dbReference type="eggNOG" id="KOG0879">
    <property type="taxonomic scope" value="Eukaryota"/>
</dbReference>
<dbReference type="PANTHER" id="PTHR11071">
    <property type="entry name" value="PEPTIDYL-PROLYL CIS-TRANS ISOMERASE"/>
    <property type="match status" value="1"/>
</dbReference>
<dbReference type="PIRSF" id="PIRSF001467">
    <property type="entry name" value="Peptidylpro_ismrse"/>
    <property type="match status" value="1"/>
</dbReference>
<dbReference type="SUPFAM" id="SSF50891">
    <property type="entry name" value="Cyclophilin-like"/>
    <property type="match status" value="1"/>
</dbReference>